<organism evidence="1 2">
    <name type="scientific">Mycena albidolilacea</name>
    <dbReference type="NCBI Taxonomy" id="1033008"/>
    <lineage>
        <taxon>Eukaryota</taxon>
        <taxon>Fungi</taxon>
        <taxon>Dikarya</taxon>
        <taxon>Basidiomycota</taxon>
        <taxon>Agaricomycotina</taxon>
        <taxon>Agaricomycetes</taxon>
        <taxon>Agaricomycetidae</taxon>
        <taxon>Agaricales</taxon>
        <taxon>Marasmiineae</taxon>
        <taxon>Mycenaceae</taxon>
        <taxon>Mycena</taxon>
    </lineage>
</organism>
<sequence length="171" mass="18955">MPLPRHSYCQVVVENTGFSHSLCAVDNSRDLAQKNVEKHQPDTTVVPVIISTDKTQTTLFRNKAAYPVYMIIGNIPKDIRRKPSCQGYILICYLPTPRLDHITLAVARHRAVANLYHVCMCKILSPLREVGISGIEMASGDGVVRRCHPLLAIFAGDYPKQLLAACVKTGE</sequence>
<dbReference type="AlphaFoldDB" id="A0AAD6ZDM9"/>
<dbReference type="EMBL" id="JARIHO010000060">
    <property type="protein sequence ID" value="KAJ7315812.1"/>
    <property type="molecule type" value="Genomic_DNA"/>
</dbReference>
<dbReference type="InterPro" id="IPR041078">
    <property type="entry name" value="Plavaka"/>
</dbReference>
<comment type="caution">
    <text evidence="1">The sequence shown here is derived from an EMBL/GenBank/DDBJ whole genome shotgun (WGS) entry which is preliminary data.</text>
</comment>
<evidence type="ECO:0000313" key="2">
    <source>
        <dbReference type="Proteomes" id="UP001218218"/>
    </source>
</evidence>
<dbReference type="Proteomes" id="UP001218218">
    <property type="component" value="Unassembled WGS sequence"/>
</dbReference>
<reference evidence="1" key="1">
    <citation type="submission" date="2023-03" db="EMBL/GenBank/DDBJ databases">
        <title>Massive genome expansion in bonnet fungi (Mycena s.s.) driven by repeated elements and novel gene families across ecological guilds.</title>
        <authorList>
            <consortium name="Lawrence Berkeley National Laboratory"/>
            <person name="Harder C.B."/>
            <person name="Miyauchi S."/>
            <person name="Viragh M."/>
            <person name="Kuo A."/>
            <person name="Thoen E."/>
            <person name="Andreopoulos B."/>
            <person name="Lu D."/>
            <person name="Skrede I."/>
            <person name="Drula E."/>
            <person name="Henrissat B."/>
            <person name="Morin E."/>
            <person name="Kohler A."/>
            <person name="Barry K."/>
            <person name="LaButti K."/>
            <person name="Morin E."/>
            <person name="Salamov A."/>
            <person name="Lipzen A."/>
            <person name="Mereny Z."/>
            <person name="Hegedus B."/>
            <person name="Baldrian P."/>
            <person name="Stursova M."/>
            <person name="Weitz H."/>
            <person name="Taylor A."/>
            <person name="Grigoriev I.V."/>
            <person name="Nagy L.G."/>
            <person name="Martin F."/>
            <person name="Kauserud H."/>
        </authorList>
    </citation>
    <scope>NUCLEOTIDE SEQUENCE</scope>
    <source>
        <strain evidence="1">CBHHK002</strain>
    </source>
</reference>
<proteinExistence type="predicted"/>
<name>A0AAD6ZDM9_9AGAR</name>
<keyword evidence="2" id="KW-1185">Reference proteome</keyword>
<dbReference type="Pfam" id="PF18759">
    <property type="entry name" value="Plavaka"/>
    <property type="match status" value="1"/>
</dbReference>
<accession>A0AAD6ZDM9</accession>
<gene>
    <name evidence="1" type="ORF">DFH08DRAFT_715261</name>
</gene>
<evidence type="ECO:0000313" key="1">
    <source>
        <dbReference type="EMBL" id="KAJ7315812.1"/>
    </source>
</evidence>
<protein>
    <submittedName>
        <fullName evidence="1">Uncharacterized protein</fullName>
    </submittedName>
</protein>